<name>A0A8J7T5D9_ATRSP</name>
<dbReference type="GO" id="GO:0046872">
    <property type="term" value="F:metal ion binding"/>
    <property type="evidence" value="ECO:0007669"/>
    <property type="project" value="InterPro"/>
</dbReference>
<dbReference type="EMBL" id="JAAWVO010001989">
    <property type="protein sequence ID" value="MBN3311707.1"/>
    <property type="molecule type" value="Genomic_DNA"/>
</dbReference>
<feature type="signal peptide" evidence="1">
    <location>
        <begin position="1"/>
        <end position="19"/>
    </location>
</feature>
<feature type="domain" description="ENPP1-3/EXOG-like endonuclease/phosphodiesterase" evidence="2">
    <location>
        <begin position="53"/>
        <end position="361"/>
    </location>
</feature>
<reference evidence="4" key="1">
    <citation type="journal article" date="2021" name="Cell">
        <title>Tracing the genetic footprints of vertebrate landing in non-teleost ray-finned fishes.</title>
        <authorList>
            <person name="Bi X."/>
            <person name="Wang K."/>
            <person name="Yang L."/>
            <person name="Pan H."/>
            <person name="Jiang H."/>
            <person name="Wei Q."/>
            <person name="Fang M."/>
            <person name="Yu H."/>
            <person name="Zhu C."/>
            <person name="Cai Y."/>
            <person name="He Y."/>
            <person name="Gan X."/>
            <person name="Zeng H."/>
            <person name="Yu D."/>
            <person name="Zhu Y."/>
            <person name="Jiang H."/>
            <person name="Qiu Q."/>
            <person name="Yang H."/>
            <person name="Zhang Y.E."/>
            <person name="Wang W."/>
            <person name="Zhu M."/>
            <person name="He S."/>
            <person name="Zhang G."/>
        </authorList>
    </citation>
    <scope>NUCLEOTIDE SEQUENCE</scope>
    <source>
        <strain evidence="4">Allg_001</strain>
    </source>
</reference>
<feature type="chain" id="PRO_5035276475" evidence="1">
    <location>
        <begin position="20"/>
        <end position="391"/>
    </location>
</feature>
<evidence type="ECO:0000259" key="2">
    <source>
        <dbReference type="SMART" id="SM00477"/>
    </source>
</evidence>
<dbReference type="GO" id="GO:0003676">
    <property type="term" value="F:nucleic acid binding"/>
    <property type="evidence" value="ECO:0007669"/>
    <property type="project" value="InterPro"/>
</dbReference>
<feature type="domain" description="DNA/RNA non-specific endonuclease/pyrophosphatase/phosphodiesterase" evidence="3">
    <location>
        <begin position="52"/>
        <end position="361"/>
    </location>
</feature>
<dbReference type="AlphaFoldDB" id="A0A8J7T5D9"/>
<dbReference type="SUPFAM" id="SSF54060">
    <property type="entry name" value="His-Me finger endonucleases"/>
    <property type="match status" value="1"/>
</dbReference>
<dbReference type="Pfam" id="PF01223">
    <property type="entry name" value="Endonuclease_NS"/>
    <property type="match status" value="1"/>
</dbReference>
<dbReference type="InterPro" id="IPR044929">
    <property type="entry name" value="DNA/RNA_non-sp_Endonuclease_sf"/>
</dbReference>
<dbReference type="SMART" id="SM00892">
    <property type="entry name" value="Endonuclease_NS"/>
    <property type="match status" value="1"/>
</dbReference>
<feature type="non-terminal residue" evidence="4">
    <location>
        <position position="1"/>
    </location>
</feature>
<sequence length="391" mass="44285">MKALAVLPLLLGLGWPGFAKVDDFDNCPEFFLGSVQIWKNRYRHICQTYSGNVKMFATLYSTDHRIPLFSAYKYQDDLGVPRPSLVWKIEPQLVKNTYGGDMMTVTELRQHDQNLDKKDVEKSQAVNEDYDGSFYVKGHLAPVCHRASKQDKECTFTLTNAVPQHPGFNSYSWRDREVKVKEYIKKHCLPVNQQVDAYLMAGAVPGSSSIKRFATNGMVLSDSTCPRRIPKEGYEEGWLIYDSVTKTQLIVDRQEKPLSGGKLVAVARNEDGRVIHKDGRLWFWSKIWDLGQGQDFTKMSSGVNIPKYLWGAFCCRITVAGKTDWFSKAHVGDNDEDGDVTELSVAELEKKLAKDYNLQPFTIFDGKCKDLQSSIYQYQSAASAAKKQKVG</sequence>
<dbReference type="Gene3D" id="3.40.570.10">
    <property type="entry name" value="Extracellular Endonuclease, subunit A"/>
    <property type="match status" value="1"/>
</dbReference>
<dbReference type="InterPro" id="IPR039015">
    <property type="entry name" value="ENDOD1"/>
</dbReference>
<dbReference type="SMART" id="SM00477">
    <property type="entry name" value="NUC"/>
    <property type="match status" value="1"/>
</dbReference>
<evidence type="ECO:0000256" key="1">
    <source>
        <dbReference type="SAM" id="SignalP"/>
    </source>
</evidence>
<dbReference type="GO" id="GO:0016787">
    <property type="term" value="F:hydrolase activity"/>
    <property type="evidence" value="ECO:0007669"/>
    <property type="project" value="InterPro"/>
</dbReference>
<evidence type="ECO:0000259" key="3">
    <source>
        <dbReference type="SMART" id="SM00892"/>
    </source>
</evidence>
<accession>A0A8J7T5D9</accession>
<dbReference type="PANTHER" id="PTHR21472:SF30">
    <property type="entry name" value="ENDONUCLEASE DOMAIN-CONTAINING 1 PROTEIN-RELATED"/>
    <property type="match status" value="1"/>
</dbReference>
<dbReference type="InterPro" id="IPR001604">
    <property type="entry name" value="Endo_G_ENPP1-like_dom"/>
</dbReference>
<keyword evidence="1" id="KW-0732">Signal</keyword>
<feature type="non-terminal residue" evidence="4">
    <location>
        <position position="391"/>
    </location>
</feature>
<dbReference type="Proteomes" id="UP000736164">
    <property type="component" value="Unassembled WGS sequence"/>
</dbReference>
<dbReference type="PANTHER" id="PTHR21472">
    <property type="entry name" value="ENDONUCLEASE DOMAIN-CONTAINING 1 PROTEIN ENDOD1"/>
    <property type="match status" value="1"/>
</dbReference>
<gene>
    <name evidence="4" type="primary">Endod1_1</name>
    <name evidence="4" type="ORF">GTO95_0004878</name>
</gene>
<keyword evidence="5" id="KW-1185">Reference proteome</keyword>
<protein>
    <submittedName>
        <fullName evidence="4">ENDD1 protein</fullName>
    </submittedName>
</protein>
<proteinExistence type="predicted"/>
<evidence type="ECO:0000313" key="4">
    <source>
        <dbReference type="EMBL" id="MBN3311707.1"/>
    </source>
</evidence>
<evidence type="ECO:0000313" key="5">
    <source>
        <dbReference type="Proteomes" id="UP000736164"/>
    </source>
</evidence>
<dbReference type="InterPro" id="IPR044925">
    <property type="entry name" value="His-Me_finger_sf"/>
</dbReference>
<comment type="caution">
    <text evidence="4">The sequence shown here is derived from an EMBL/GenBank/DDBJ whole genome shotgun (WGS) entry which is preliminary data.</text>
</comment>
<dbReference type="InterPro" id="IPR020821">
    <property type="entry name" value="ENPP1-3/EXOG-like_nuc-like"/>
</dbReference>
<organism evidence="4 5">
    <name type="scientific">Atractosteus spatula</name>
    <name type="common">Alligator gar</name>
    <name type="synonym">Lepisosteus spatula</name>
    <dbReference type="NCBI Taxonomy" id="7917"/>
    <lineage>
        <taxon>Eukaryota</taxon>
        <taxon>Metazoa</taxon>
        <taxon>Chordata</taxon>
        <taxon>Craniata</taxon>
        <taxon>Vertebrata</taxon>
        <taxon>Euteleostomi</taxon>
        <taxon>Actinopterygii</taxon>
        <taxon>Neopterygii</taxon>
        <taxon>Holostei</taxon>
        <taxon>Semionotiformes</taxon>
        <taxon>Lepisosteidae</taxon>
        <taxon>Atractosteus</taxon>
    </lineage>
</organism>